<dbReference type="InterPro" id="IPR011032">
    <property type="entry name" value="GroES-like_sf"/>
</dbReference>
<feature type="domain" description="Alcohol dehydrogenase-like N-terminal" evidence="4">
    <location>
        <begin position="26"/>
        <end position="133"/>
    </location>
</feature>
<feature type="transmembrane region" description="Helical" evidence="2">
    <location>
        <begin position="169"/>
        <end position="188"/>
    </location>
</feature>
<dbReference type="SUPFAM" id="SSF50129">
    <property type="entry name" value="GroES-like"/>
    <property type="match status" value="1"/>
</dbReference>
<dbReference type="Gene3D" id="3.40.50.720">
    <property type="entry name" value="NAD(P)-binding Rossmann-like Domain"/>
    <property type="match status" value="1"/>
</dbReference>
<dbReference type="PANTHER" id="PTHR43401:SF2">
    <property type="entry name" value="L-THREONINE 3-DEHYDROGENASE"/>
    <property type="match status" value="1"/>
</dbReference>
<dbReference type="Pfam" id="PF00107">
    <property type="entry name" value="ADH_zinc_N"/>
    <property type="match status" value="1"/>
</dbReference>
<keyword evidence="2" id="KW-0472">Membrane</keyword>
<dbReference type="EMBL" id="JBBCAQ010000003">
    <property type="protein sequence ID" value="KAK7604450.1"/>
    <property type="molecule type" value="Genomic_DNA"/>
</dbReference>
<dbReference type="AlphaFoldDB" id="A0AAN9TX08"/>
<keyword evidence="6" id="KW-1185">Reference proteome</keyword>
<organism evidence="5 6">
    <name type="scientific">Parthenolecanium corni</name>
    <dbReference type="NCBI Taxonomy" id="536013"/>
    <lineage>
        <taxon>Eukaryota</taxon>
        <taxon>Metazoa</taxon>
        <taxon>Ecdysozoa</taxon>
        <taxon>Arthropoda</taxon>
        <taxon>Hexapoda</taxon>
        <taxon>Insecta</taxon>
        <taxon>Pterygota</taxon>
        <taxon>Neoptera</taxon>
        <taxon>Paraneoptera</taxon>
        <taxon>Hemiptera</taxon>
        <taxon>Sternorrhyncha</taxon>
        <taxon>Coccoidea</taxon>
        <taxon>Coccidae</taxon>
        <taxon>Parthenolecanium</taxon>
    </lineage>
</organism>
<dbReference type="SUPFAM" id="SSF51735">
    <property type="entry name" value="NAD(P)-binding Rossmann-fold domains"/>
    <property type="match status" value="1"/>
</dbReference>
<keyword evidence="2" id="KW-1133">Transmembrane helix</keyword>
<accession>A0AAN9TX08</accession>
<evidence type="ECO:0000259" key="4">
    <source>
        <dbReference type="Pfam" id="PF08240"/>
    </source>
</evidence>
<dbReference type="InterPro" id="IPR050129">
    <property type="entry name" value="Zn_alcohol_dh"/>
</dbReference>
<dbReference type="InterPro" id="IPR036291">
    <property type="entry name" value="NAD(P)-bd_dom_sf"/>
</dbReference>
<reference evidence="5 6" key="1">
    <citation type="submission" date="2024-03" db="EMBL/GenBank/DDBJ databases">
        <title>Adaptation during the transition from Ophiocordyceps entomopathogen to insect associate is accompanied by gene loss and intensified selection.</title>
        <authorList>
            <person name="Ward C.M."/>
            <person name="Onetto C.A."/>
            <person name="Borneman A.R."/>
        </authorList>
    </citation>
    <scope>NUCLEOTIDE SEQUENCE [LARGE SCALE GENOMIC DNA]</scope>
    <source>
        <strain evidence="5">AWRI1</strain>
        <tissue evidence="5">Single Adult Female</tissue>
    </source>
</reference>
<evidence type="ECO:0000259" key="3">
    <source>
        <dbReference type="Pfam" id="PF00107"/>
    </source>
</evidence>
<name>A0AAN9TX08_9HEMI</name>
<comment type="caution">
    <text evidence="5">The sequence shown here is derived from an EMBL/GenBank/DDBJ whole genome shotgun (WGS) entry which is preliminary data.</text>
</comment>
<dbReference type="Pfam" id="PF08240">
    <property type="entry name" value="ADH_N"/>
    <property type="match status" value="1"/>
</dbReference>
<evidence type="ECO:0000256" key="2">
    <source>
        <dbReference type="SAM" id="Phobius"/>
    </source>
</evidence>
<dbReference type="Gene3D" id="3.90.180.10">
    <property type="entry name" value="Medium-chain alcohol dehydrogenases, catalytic domain"/>
    <property type="match status" value="1"/>
</dbReference>
<feature type="domain" description="Alcohol dehydrogenase-like C-terminal" evidence="3">
    <location>
        <begin position="177"/>
        <end position="303"/>
    </location>
</feature>
<sequence>MESVKYDKKNLTAHYVISPIPRIESEDEIVVKVSIAGICGTDLHILKGKFEATDGVILGHEIAGVIHEVPKGCKSFKVGEHVVVNPNIACSRCFHCKRGLYNFCNNGGLAYTVGISSNGGWAQYCKAHISLVHVISNEIPFEQAVLCEPLSCIVHALDKLPTIDIGSNVLIIGAGIIGLLWSSVLHVLGHRRVFVSEPNSGRRETVSNLDLGYQCTEWKDILALQEKDPDFRIDLCIDCSGNTGAIQSAIPLLQYGATLLIFGVADPTKTIQISAFEFYKKELTLRGTVINTTTSFHKAVILLESLSNRYITLEKMSMKKFKLSDYKKALEAFSTGTYSKIIFEV</sequence>
<dbReference type="InterPro" id="IPR013149">
    <property type="entry name" value="ADH-like_C"/>
</dbReference>
<dbReference type="PANTHER" id="PTHR43401">
    <property type="entry name" value="L-THREONINE 3-DEHYDROGENASE"/>
    <property type="match status" value="1"/>
</dbReference>
<keyword evidence="2" id="KW-0812">Transmembrane</keyword>
<evidence type="ECO:0000313" key="6">
    <source>
        <dbReference type="Proteomes" id="UP001367676"/>
    </source>
</evidence>
<evidence type="ECO:0000256" key="1">
    <source>
        <dbReference type="ARBA" id="ARBA00023002"/>
    </source>
</evidence>
<proteinExistence type="predicted"/>
<evidence type="ECO:0000313" key="5">
    <source>
        <dbReference type="EMBL" id="KAK7604450.1"/>
    </source>
</evidence>
<dbReference type="GO" id="GO:0016491">
    <property type="term" value="F:oxidoreductase activity"/>
    <property type="evidence" value="ECO:0007669"/>
    <property type="project" value="UniProtKB-KW"/>
</dbReference>
<dbReference type="Proteomes" id="UP001367676">
    <property type="component" value="Unassembled WGS sequence"/>
</dbReference>
<gene>
    <name evidence="5" type="ORF">V9T40_005636</name>
</gene>
<protein>
    <submittedName>
        <fullName evidence="5">Uncharacterized protein</fullName>
    </submittedName>
</protein>
<dbReference type="InterPro" id="IPR013154">
    <property type="entry name" value="ADH-like_N"/>
</dbReference>
<keyword evidence="1" id="KW-0560">Oxidoreductase</keyword>